<reference evidence="2" key="1">
    <citation type="submission" date="2019-11" db="EMBL/GenBank/DDBJ databases">
        <title>Characterization of Clostridium perfringens isolates from swine manure treated agricultural soils.</title>
        <authorList>
            <person name="Wushke S.T."/>
        </authorList>
    </citation>
    <scope>NUCLEOTIDE SEQUENCE</scope>
    <source>
        <strain evidence="2">X26</strain>
    </source>
</reference>
<gene>
    <name evidence="2" type="ORF">GNF79_17685</name>
</gene>
<evidence type="ECO:0000313" key="3">
    <source>
        <dbReference type="Proteomes" id="UP001291306"/>
    </source>
</evidence>
<evidence type="ECO:0000313" key="2">
    <source>
        <dbReference type="EMBL" id="MDZ5000856.1"/>
    </source>
</evidence>
<dbReference type="EMBL" id="WNVC01000747">
    <property type="protein sequence ID" value="MDZ5000856.1"/>
    <property type="molecule type" value="Genomic_DNA"/>
</dbReference>
<feature type="transmembrane region" description="Helical" evidence="1">
    <location>
        <begin position="12"/>
        <end position="32"/>
    </location>
</feature>
<keyword evidence="1" id="KW-0472">Membrane</keyword>
<name>A0AAW9IGZ3_CLOPF</name>
<keyword evidence="1" id="KW-0812">Transmembrane</keyword>
<evidence type="ECO:0000256" key="1">
    <source>
        <dbReference type="SAM" id="Phobius"/>
    </source>
</evidence>
<keyword evidence="1" id="KW-1133">Transmembrane helix</keyword>
<comment type="caution">
    <text evidence="2">The sequence shown here is derived from an EMBL/GenBank/DDBJ whole genome shotgun (WGS) entry which is preliminary data.</text>
</comment>
<dbReference type="AlphaFoldDB" id="A0AAW9IGZ3"/>
<dbReference type="Proteomes" id="UP001291306">
    <property type="component" value="Unassembled WGS sequence"/>
</dbReference>
<proteinExistence type="predicted"/>
<sequence>MKIYRVSLRKAIHILILSFLLVSIFNLITFAAPKSYSVGKKSYVKKETINNDVIFKGVFTSHSIYFSIEKWWSVEKIEA</sequence>
<organism evidence="2 3">
    <name type="scientific">Clostridium perfringens</name>
    <dbReference type="NCBI Taxonomy" id="1502"/>
    <lineage>
        <taxon>Bacteria</taxon>
        <taxon>Bacillati</taxon>
        <taxon>Bacillota</taxon>
        <taxon>Clostridia</taxon>
        <taxon>Eubacteriales</taxon>
        <taxon>Clostridiaceae</taxon>
        <taxon>Clostridium</taxon>
    </lineage>
</organism>
<protein>
    <submittedName>
        <fullName evidence="2">Uncharacterized protein</fullName>
    </submittedName>
</protein>
<accession>A0AAW9IGZ3</accession>
<feature type="non-terminal residue" evidence="2">
    <location>
        <position position="79"/>
    </location>
</feature>